<dbReference type="PANTHER" id="PTHR15907">
    <property type="entry name" value="DUF614 FAMILY PROTEIN-RELATED"/>
    <property type="match status" value="1"/>
</dbReference>
<accession>A0A6G0WH01</accession>
<gene>
    <name evidence="2" type="ORF">Ae201684_015326</name>
</gene>
<protein>
    <submittedName>
        <fullName evidence="2">Uncharacterized protein</fullName>
    </submittedName>
</protein>
<sequence>MSNTDAEVPLVEKGVDDNGIKTGDWAAPIFGCADTVIPNAFMSFICPCVTMSQILTRLGFAKYVTGLVATFGVTVFFIIASIIDATWLNVLAAIAAIVLVGFKWYLRFKVRTLFGIPGTCLDDGACSVFCSCCSLAQIATHVESYTPGACSFDAKATLPGYRL</sequence>
<dbReference type="InterPro" id="IPR006461">
    <property type="entry name" value="PLAC_motif_containing"/>
</dbReference>
<dbReference type="Proteomes" id="UP000481153">
    <property type="component" value="Unassembled WGS sequence"/>
</dbReference>
<organism evidence="2 3">
    <name type="scientific">Aphanomyces euteiches</name>
    <dbReference type="NCBI Taxonomy" id="100861"/>
    <lineage>
        <taxon>Eukaryota</taxon>
        <taxon>Sar</taxon>
        <taxon>Stramenopiles</taxon>
        <taxon>Oomycota</taxon>
        <taxon>Saprolegniomycetes</taxon>
        <taxon>Saprolegniales</taxon>
        <taxon>Verrucalvaceae</taxon>
        <taxon>Aphanomyces</taxon>
    </lineage>
</organism>
<evidence type="ECO:0000313" key="3">
    <source>
        <dbReference type="Proteomes" id="UP000481153"/>
    </source>
</evidence>
<evidence type="ECO:0000256" key="1">
    <source>
        <dbReference type="SAM" id="Phobius"/>
    </source>
</evidence>
<keyword evidence="3" id="KW-1185">Reference proteome</keyword>
<keyword evidence="1" id="KW-0812">Transmembrane</keyword>
<evidence type="ECO:0000313" key="2">
    <source>
        <dbReference type="EMBL" id="KAF0726438.1"/>
    </source>
</evidence>
<keyword evidence="1" id="KW-0472">Membrane</keyword>
<feature type="transmembrane region" description="Helical" evidence="1">
    <location>
        <begin position="60"/>
        <end position="80"/>
    </location>
</feature>
<feature type="transmembrane region" description="Helical" evidence="1">
    <location>
        <begin position="86"/>
        <end position="106"/>
    </location>
</feature>
<dbReference type="NCBIfam" id="TIGR01571">
    <property type="entry name" value="A_thal_Cys_rich"/>
    <property type="match status" value="1"/>
</dbReference>
<dbReference type="EMBL" id="VJMJ01000216">
    <property type="protein sequence ID" value="KAF0726438.1"/>
    <property type="molecule type" value="Genomic_DNA"/>
</dbReference>
<keyword evidence="1" id="KW-1133">Transmembrane helix</keyword>
<dbReference type="VEuPathDB" id="FungiDB:AeMF1_019075"/>
<dbReference type="Pfam" id="PF04749">
    <property type="entry name" value="PLAC8"/>
    <property type="match status" value="1"/>
</dbReference>
<dbReference type="AlphaFoldDB" id="A0A6G0WH01"/>
<comment type="caution">
    <text evidence="2">The sequence shown here is derived from an EMBL/GenBank/DDBJ whole genome shotgun (WGS) entry which is preliminary data.</text>
</comment>
<reference evidence="2 3" key="1">
    <citation type="submission" date="2019-07" db="EMBL/GenBank/DDBJ databases">
        <title>Genomics analysis of Aphanomyces spp. identifies a new class of oomycete effector associated with host adaptation.</title>
        <authorList>
            <person name="Gaulin E."/>
        </authorList>
    </citation>
    <scope>NUCLEOTIDE SEQUENCE [LARGE SCALE GENOMIC DNA]</scope>
    <source>
        <strain evidence="2 3">ATCC 201684</strain>
    </source>
</reference>
<proteinExistence type="predicted"/>
<name>A0A6G0WH01_9STRA</name>